<dbReference type="Proteomes" id="UP001160390">
    <property type="component" value="Unassembled WGS sequence"/>
</dbReference>
<evidence type="ECO:0000313" key="2">
    <source>
        <dbReference type="EMBL" id="CAI6098961.1"/>
    </source>
</evidence>
<keyword evidence="1" id="KW-0732">Signal</keyword>
<feature type="signal peptide" evidence="1">
    <location>
        <begin position="1"/>
        <end position="16"/>
    </location>
</feature>
<protein>
    <submittedName>
        <fullName evidence="2">Uncharacterized protein</fullName>
    </submittedName>
</protein>
<dbReference type="InterPro" id="IPR013320">
    <property type="entry name" value="ConA-like_dom_sf"/>
</dbReference>
<proteinExistence type="predicted"/>
<dbReference type="SUPFAM" id="SSF49899">
    <property type="entry name" value="Concanavalin A-like lectins/glucanases"/>
    <property type="match status" value="1"/>
</dbReference>
<dbReference type="AlphaFoldDB" id="A0AA35QBH2"/>
<gene>
    <name evidence="2" type="ORF">CCHLO57077_00002964</name>
</gene>
<dbReference type="Gene3D" id="2.60.120.180">
    <property type="match status" value="1"/>
</dbReference>
<dbReference type="GO" id="GO:0004553">
    <property type="term" value="F:hydrolase activity, hydrolyzing O-glycosyl compounds"/>
    <property type="evidence" value="ECO:0007669"/>
    <property type="project" value="InterPro"/>
</dbReference>
<feature type="chain" id="PRO_5041308284" evidence="1">
    <location>
        <begin position="17"/>
        <end position="118"/>
    </location>
</feature>
<dbReference type="InterPro" id="IPR013319">
    <property type="entry name" value="GH11/12"/>
</dbReference>
<evidence type="ECO:0000256" key="1">
    <source>
        <dbReference type="SAM" id="SignalP"/>
    </source>
</evidence>
<name>A0AA35QBH2_9HYPO</name>
<keyword evidence="3" id="KW-1185">Reference proteome</keyword>
<accession>A0AA35QBH2</accession>
<comment type="caution">
    <text evidence="2">The sequence shown here is derived from an EMBL/GenBank/DDBJ whole genome shotgun (WGS) entry which is preliminary data.</text>
</comment>
<evidence type="ECO:0000313" key="3">
    <source>
        <dbReference type="Proteomes" id="UP001160390"/>
    </source>
</evidence>
<organism evidence="2 3">
    <name type="scientific">Clonostachys chloroleuca</name>
    <dbReference type="NCBI Taxonomy" id="1926264"/>
    <lineage>
        <taxon>Eukaryota</taxon>
        <taxon>Fungi</taxon>
        <taxon>Dikarya</taxon>
        <taxon>Ascomycota</taxon>
        <taxon>Pezizomycotina</taxon>
        <taxon>Sordariomycetes</taxon>
        <taxon>Hypocreomycetidae</taxon>
        <taxon>Hypocreales</taxon>
        <taxon>Bionectriaceae</taxon>
        <taxon>Clonostachys</taxon>
    </lineage>
</organism>
<reference evidence="2" key="1">
    <citation type="submission" date="2023-01" db="EMBL/GenBank/DDBJ databases">
        <authorList>
            <person name="Piombo E."/>
        </authorList>
    </citation>
    <scope>NUCLEOTIDE SEQUENCE</scope>
</reference>
<dbReference type="EMBL" id="CABFNP030001299">
    <property type="protein sequence ID" value="CAI6098961.1"/>
    <property type="molecule type" value="Genomic_DNA"/>
</dbReference>
<sequence>MKFMLSFAGFTALALAAPSNIRDIEPTKTKPLEKRATTLYGQWDSVETGGYTIYNNLWGKDSGSGSQLVDNLVMEWWGDKCEVVSQCCAQRVCCTSLNPSLQIFSMLEHNSPEQLMLT</sequence>